<dbReference type="EMBL" id="CM044704">
    <property type="protein sequence ID" value="KAI5665415.1"/>
    <property type="molecule type" value="Genomic_DNA"/>
</dbReference>
<dbReference type="Proteomes" id="UP001060085">
    <property type="component" value="Linkage Group LG04"/>
</dbReference>
<accession>A0ACC0AYJ0</accession>
<comment type="caution">
    <text evidence="1">The sequence shown here is derived from an EMBL/GenBank/DDBJ whole genome shotgun (WGS) entry which is preliminary data.</text>
</comment>
<reference evidence="2" key="1">
    <citation type="journal article" date="2023" name="Nat. Plants">
        <title>Single-cell RNA sequencing provides a high-resolution roadmap for understanding the multicellular compartmentation of specialized metabolism.</title>
        <authorList>
            <person name="Sun S."/>
            <person name="Shen X."/>
            <person name="Li Y."/>
            <person name="Li Y."/>
            <person name="Wang S."/>
            <person name="Li R."/>
            <person name="Zhang H."/>
            <person name="Shen G."/>
            <person name="Guo B."/>
            <person name="Wei J."/>
            <person name="Xu J."/>
            <person name="St-Pierre B."/>
            <person name="Chen S."/>
            <person name="Sun C."/>
        </authorList>
    </citation>
    <scope>NUCLEOTIDE SEQUENCE [LARGE SCALE GENOMIC DNA]</scope>
</reference>
<protein>
    <submittedName>
        <fullName evidence="1">Uncharacterized protein</fullName>
    </submittedName>
</protein>
<name>A0ACC0AYJ0_CATRO</name>
<evidence type="ECO:0000313" key="1">
    <source>
        <dbReference type="EMBL" id="KAI5665415.1"/>
    </source>
</evidence>
<organism evidence="1 2">
    <name type="scientific">Catharanthus roseus</name>
    <name type="common">Madagascar periwinkle</name>
    <name type="synonym">Vinca rosea</name>
    <dbReference type="NCBI Taxonomy" id="4058"/>
    <lineage>
        <taxon>Eukaryota</taxon>
        <taxon>Viridiplantae</taxon>
        <taxon>Streptophyta</taxon>
        <taxon>Embryophyta</taxon>
        <taxon>Tracheophyta</taxon>
        <taxon>Spermatophyta</taxon>
        <taxon>Magnoliopsida</taxon>
        <taxon>eudicotyledons</taxon>
        <taxon>Gunneridae</taxon>
        <taxon>Pentapetalae</taxon>
        <taxon>asterids</taxon>
        <taxon>lamiids</taxon>
        <taxon>Gentianales</taxon>
        <taxon>Apocynaceae</taxon>
        <taxon>Rauvolfioideae</taxon>
        <taxon>Vinceae</taxon>
        <taxon>Catharanthinae</taxon>
        <taxon>Catharanthus</taxon>
    </lineage>
</organism>
<proteinExistence type="predicted"/>
<sequence>MVSGVKVEGGTQILSAGVRKTIQQIKEIVGNHSDADIYVALKETNMDPNETTQKLLNQDPFHEVKRKRDKKKENPYRAPVVAEPRRTFDHVGQAVKSSTYSDRNVRTSGYNRDALPVVSREFRVVRDNRVNQNANKESKPVESSASSSGPVAANNSAKSNSATISINQKPPFGRHAFQTLNGPTESPPRRQPRDVNSGGTLKKDISGDTRQIALDGATQTGKPNESQLPSVASSNNSVVGVYSSSLDPVHVPSPDSRSAAKVGAIKREVGVVGAHRQNSDRSPKLSSPHSNALSSTHLGREGSSSREAVRSIGTLSKNEQTSQSIAPQSAVPSLPVSRSFSNNQQSSRSHQLSGHQKAPQPNKEWKPKSSQKSSANGPGIIGTPKKSAPPPVESSKDEGTEVSQLEDKMSRVNVFENQNVIIAAHIRVSETDRCRLTFGSLGTDFETRKSGYQTSGRAEEPHTEPSGCLPVSSASESSNNEAGGSKQLDLIDDHVRNSGSGSPVSVSASDQVNGKKEGSQENLSNYADMGLVEDASTPYAPPESRQQQDDSELQSFSAYDPSQTGYEVSYFRPTVEEHVHGQGLPSTQEALSSHPANIMPSSSILTAQQQQQQQQQQAVAQMYPQQLHVSHFANVMPYRHLMPPVYVPPMVPGYSNSPAYPHPSNGSSYILMPGSSSHLTTKYGIQQFKPVPTGSPTGFGNFTSPTGYAVNTPGVIGSATGLEDTSRLKYKDGNIYVPNPQAETSEIWMSPRDLQSASFYNMTGQTPHHAAAAYLPSHSGHTSYNAAAVAQSSHMQFPGLYHSPLQAAAIGNPHHLSPAAMGGNVGVGVAAAAPGAQVGAYQQPQLGHLNWTGNF</sequence>
<keyword evidence="2" id="KW-1185">Reference proteome</keyword>
<evidence type="ECO:0000313" key="2">
    <source>
        <dbReference type="Proteomes" id="UP001060085"/>
    </source>
</evidence>
<gene>
    <name evidence="1" type="ORF">M9H77_15268</name>
</gene>